<dbReference type="InterPro" id="IPR036196">
    <property type="entry name" value="Ptyr_pPase_sf"/>
</dbReference>
<dbReference type="SMART" id="SM00226">
    <property type="entry name" value="LMWPc"/>
    <property type="match status" value="1"/>
</dbReference>
<feature type="domain" description="Phosphotyrosine protein phosphatase I" evidence="2">
    <location>
        <begin position="19"/>
        <end position="155"/>
    </location>
</feature>
<evidence type="ECO:0000313" key="3">
    <source>
        <dbReference type="EMBL" id="HGU32086.1"/>
    </source>
</evidence>
<keyword evidence="1" id="KW-0059">Arsenical resistance</keyword>
<evidence type="ECO:0000256" key="1">
    <source>
        <dbReference type="ARBA" id="ARBA00022849"/>
    </source>
</evidence>
<dbReference type="EMBL" id="DSUH01000100">
    <property type="protein sequence ID" value="HGU32086.1"/>
    <property type="molecule type" value="Genomic_DNA"/>
</dbReference>
<gene>
    <name evidence="3" type="ORF">ENS29_04430</name>
</gene>
<dbReference type="Gene3D" id="3.40.50.2300">
    <property type="match status" value="1"/>
</dbReference>
<dbReference type="CDD" id="cd16345">
    <property type="entry name" value="LMWP_ArsC"/>
    <property type="match status" value="1"/>
</dbReference>
<dbReference type="Pfam" id="PF01451">
    <property type="entry name" value="LMWPc"/>
    <property type="match status" value="1"/>
</dbReference>
<comment type="caution">
    <text evidence="3">The sequence shown here is derived from an EMBL/GenBank/DDBJ whole genome shotgun (WGS) entry which is preliminary data.</text>
</comment>
<accession>A0A7C4MPP4</accession>
<dbReference type="InterPro" id="IPR023485">
    <property type="entry name" value="Ptyr_pPase"/>
</dbReference>
<dbReference type="PANTHER" id="PTHR43428:SF1">
    <property type="entry name" value="ARSENATE REDUCTASE"/>
    <property type="match status" value="1"/>
</dbReference>
<dbReference type="AlphaFoldDB" id="A0A7C4MPP4"/>
<dbReference type="GO" id="GO:0046685">
    <property type="term" value="P:response to arsenic-containing substance"/>
    <property type="evidence" value="ECO:0007669"/>
    <property type="project" value="UniProtKB-KW"/>
</dbReference>
<protein>
    <submittedName>
        <fullName evidence="3">Arsenate reductase ArsC</fullName>
    </submittedName>
</protein>
<sequence>MNTDPSDRKHEAEPSERKMNVLFLCTGNTCRSQMAEGFARKMCSDSLQAYSAGVDPGTLDARAVQVMAEIGIDISGQRPKSIESLGTIPFDVVITLCDHANETCPYLPGKVLRLHQGFDDPPKMAAKETKEEAVLDVYRKVRDEIRSFVATLPQTLGRSNQTDKNL</sequence>
<proteinExistence type="predicted"/>
<name>A0A7C4MPP4_9BACT</name>
<dbReference type="PANTHER" id="PTHR43428">
    <property type="entry name" value="ARSENATE REDUCTASE"/>
    <property type="match status" value="1"/>
</dbReference>
<dbReference type="SUPFAM" id="SSF52788">
    <property type="entry name" value="Phosphotyrosine protein phosphatases I"/>
    <property type="match status" value="1"/>
</dbReference>
<evidence type="ECO:0000259" key="2">
    <source>
        <dbReference type="SMART" id="SM00226"/>
    </source>
</evidence>
<organism evidence="3">
    <name type="scientific">Desulfatirhabdium butyrativorans</name>
    <dbReference type="NCBI Taxonomy" id="340467"/>
    <lineage>
        <taxon>Bacteria</taxon>
        <taxon>Pseudomonadati</taxon>
        <taxon>Thermodesulfobacteriota</taxon>
        <taxon>Desulfobacteria</taxon>
        <taxon>Desulfobacterales</taxon>
        <taxon>Desulfatirhabdiaceae</taxon>
        <taxon>Desulfatirhabdium</taxon>
    </lineage>
</organism>
<reference evidence="3" key="1">
    <citation type="journal article" date="2020" name="mSystems">
        <title>Genome- and Community-Level Interaction Insights into Carbon Utilization and Element Cycling Functions of Hydrothermarchaeota in Hydrothermal Sediment.</title>
        <authorList>
            <person name="Zhou Z."/>
            <person name="Liu Y."/>
            <person name="Xu W."/>
            <person name="Pan J."/>
            <person name="Luo Z.H."/>
            <person name="Li M."/>
        </authorList>
    </citation>
    <scope>NUCLEOTIDE SEQUENCE [LARGE SCALE GENOMIC DNA]</scope>
    <source>
        <strain evidence="3">SpSt-477</strain>
    </source>
</reference>